<name>A0A068T341_NEOGA</name>
<dbReference type="eggNOG" id="ENOG50338IH">
    <property type="taxonomic scope" value="Bacteria"/>
</dbReference>
<organism evidence="2 3">
    <name type="scientific">Neorhizobium galegae bv. officinalis bv. officinalis str. HAMBI 1141</name>
    <dbReference type="NCBI Taxonomy" id="1028801"/>
    <lineage>
        <taxon>Bacteria</taxon>
        <taxon>Pseudomonadati</taxon>
        <taxon>Pseudomonadota</taxon>
        <taxon>Alphaproteobacteria</taxon>
        <taxon>Hyphomicrobiales</taxon>
        <taxon>Rhizobiaceae</taxon>
        <taxon>Rhizobium/Agrobacterium group</taxon>
        <taxon>Neorhizobium</taxon>
    </lineage>
</organism>
<feature type="region of interest" description="Disordered" evidence="1">
    <location>
        <begin position="74"/>
        <end position="100"/>
    </location>
</feature>
<dbReference type="PATRIC" id="fig|1028801.3.peg.148"/>
<dbReference type="Proteomes" id="UP000028186">
    <property type="component" value="Chromosome I"/>
</dbReference>
<sequence length="216" mass="24353">MIFRTFPEERISSGGISAVAYRIDCSGCPAVGFYPQKRGGVPRPPPAITEHFRGMNWIVGSSPRKDLCPACAKRRKPRKEKSMDQTVKATRPVAEPPRECTREDRRIIMEKLDEVYGKDAYKAPWTDNAVAKDLGVPRDWVLKLREEFFGPAGSNPLFDEYLEKQAALAAQASTVCDLAKRADVAASDCRKAWEDMVPKLDELRLLSKRIEREIGR</sequence>
<dbReference type="RefSeq" id="WP_038539524.1">
    <property type="nucleotide sequence ID" value="NZ_HG938355.1"/>
</dbReference>
<proteinExistence type="predicted"/>
<accession>A0A068T341</accession>
<dbReference type="AlphaFoldDB" id="A0A068T341"/>
<evidence type="ECO:0000256" key="1">
    <source>
        <dbReference type="SAM" id="MobiDB-lite"/>
    </source>
</evidence>
<evidence type="ECO:0000313" key="3">
    <source>
        <dbReference type="Proteomes" id="UP000028186"/>
    </source>
</evidence>
<dbReference type="KEGG" id="ngl:RG1141_CH01540"/>
<dbReference type="HOGENOM" id="CLU_1276504_0_0_5"/>
<dbReference type="EMBL" id="HG938355">
    <property type="protein sequence ID" value="CDN52519.1"/>
    <property type="molecule type" value="Genomic_DNA"/>
</dbReference>
<gene>
    <name evidence="2" type="ORF">RG1141_CH01540</name>
</gene>
<protein>
    <submittedName>
        <fullName evidence="2">Uncharacterized protein</fullName>
    </submittedName>
</protein>
<reference evidence="3" key="1">
    <citation type="journal article" date="2014" name="BMC Genomics">
        <title>Genome sequencing of two Neorhizobium galegae strains reveals a noeT gene responsible for the unusual acetylation of the nodulation factors.</title>
        <authorList>
            <person name="Osterman J."/>
            <person name="Marsh J."/>
            <person name="Laine P.K."/>
            <person name="Zeng Z."/>
            <person name="Alatalo E."/>
            <person name="Sullivan J.T."/>
            <person name="Young J.P."/>
            <person name="Thomas-Oates J."/>
            <person name="Paulin L."/>
            <person name="Lindstrom K."/>
        </authorList>
    </citation>
    <scope>NUCLEOTIDE SEQUENCE [LARGE SCALE GENOMIC DNA]</scope>
    <source>
        <strain evidence="3">HAMBI 1141</strain>
    </source>
</reference>
<evidence type="ECO:0000313" key="2">
    <source>
        <dbReference type="EMBL" id="CDN52519.1"/>
    </source>
</evidence>